<dbReference type="InterPro" id="IPR003439">
    <property type="entry name" value="ABC_transporter-like_ATP-bd"/>
</dbReference>
<dbReference type="Gene3D" id="3.40.50.300">
    <property type="entry name" value="P-loop containing nucleotide triphosphate hydrolases"/>
    <property type="match status" value="1"/>
</dbReference>
<dbReference type="InterPro" id="IPR039421">
    <property type="entry name" value="Type_1_exporter"/>
</dbReference>
<feature type="domain" description="ABC transmembrane type-1" evidence="10">
    <location>
        <begin position="18"/>
        <end position="300"/>
    </location>
</feature>
<dbReference type="InterPro" id="IPR003593">
    <property type="entry name" value="AAA+_ATPase"/>
</dbReference>
<evidence type="ECO:0000259" key="9">
    <source>
        <dbReference type="PROSITE" id="PS50893"/>
    </source>
</evidence>
<dbReference type="Pfam" id="PF00664">
    <property type="entry name" value="ABC_membrane"/>
    <property type="match status" value="1"/>
</dbReference>
<keyword evidence="4" id="KW-0547">Nucleotide-binding</keyword>
<evidence type="ECO:0000259" key="10">
    <source>
        <dbReference type="PROSITE" id="PS50929"/>
    </source>
</evidence>
<evidence type="ECO:0000256" key="1">
    <source>
        <dbReference type="ARBA" id="ARBA00004651"/>
    </source>
</evidence>
<evidence type="ECO:0000313" key="11">
    <source>
        <dbReference type="EMBL" id="NIA71196.1"/>
    </source>
</evidence>
<reference evidence="11" key="1">
    <citation type="submission" date="2020-03" db="EMBL/GenBank/DDBJ databases">
        <title>Genome of Pelagibius litoralis DSM 21314T.</title>
        <authorList>
            <person name="Wang G."/>
        </authorList>
    </citation>
    <scope>NUCLEOTIDE SEQUENCE</scope>
    <source>
        <strain evidence="11">DSM 21314</strain>
    </source>
</reference>
<dbReference type="GO" id="GO:0015421">
    <property type="term" value="F:ABC-type oligopeptide transporter activity"/>
    <property type="evidence" value="ECO:0007669"/>
    <property type="project" value="TreeGrafter"/>
</dbReference>
<dbReference type="PROSITE" id="PS50929">
    <property type="entry name" value="ABC_TM1F"/>
    <property type="match status" value="1"/>
</dbReference>
<dbReference type="Proteomes" id="UP000761264">
    <property type="component" value="Unassembled WGS sequence"/>
</dbReference>
<gene>
    <name evidence="11" type="ORF">HBA54_21585</name>
</gene>
<organism evidence="11 12">
    <name type="scientific">Pelagibius litoralis</name>
    <dbReference type="NCBI Taxonomy" id="374515"/>
    <lineage>
        <taxon>Bacteria</taxon>
        <taxon>Pseudomonadati</taxon>
        <taxon>Pseudomonadota</taxon>
        <taxon>Alphaproteobacteria</taxon>
        <taxon>Rhodospirillales</taxon>
        <taxon>Rhodovibrionaceae</taxon>
        <taxon>Pelagibius</taxon>
    </lineage>
</organism>
<dbReference type="GO" id="GO:0090374">
    <property type="term" value="P:oligopeptide export from mitochondrion"/>
    <property type="evidence" value="ECO:0007669"/>
    <property type="project" value="TreeGrafter"/>
</dbReference>
<dbReference type="GO" id="GO:0005886">
    <property type="term" value="C:plasma membrane"/>
    <property type="evidence" value="ECO:0007669"/>
    <property type="project" value="UniProtKB-SubCell"/>
</dbReference>
<evidence type="ECO:0000313" key="12">
    <source>
        <dbReference type="Proteomes" id="UP000761264"/>
    </source>
</evidence>
<keyword evidence="7 8" id="KW-0472">Membrane</keyword>
<dbReference type="SMART" id="SM00382">
    <property type="entry name" value="AAA"/>
    <property type="match status" value="1"/>
</dbReference>
<dbReference type="InterPro" id="IPR017871">
    <property type="entry name" value="ABC_transporter-like_CS"/>
</dbReference>
<dbReference type="PROSITE" id="PS50893">
    <property type="entry name" value="ABC_TRANSPORTER_2"/>
    <property type="match status" value="1"/>
</dbReference>
<comment type="caution">
    <text evidence="11">The sequence shown here is derived from an EMBL/GenBank/DDBJ whole genome shotgun (WGS) entry which is preliminary data.</text>
</comment>
<accession>A0A967F1F4</accession>
<keyword evidence="12" id="KW-1185">Reference proteome</keyword>
<evidence type="ECO:0000256" key="3">
    <source>
        <dbReference type="ARBA" id="ARBA00022692"/>
    </source>
</evidence>
<evidence type="ECO:0000256" key="2">
    <source>
        <dbReference type="ARBA" id="ARBA00022448"/>
    </source>
</evidence>
<keyword evidence="6 8" id="KW-1133">Transmembrane helix</keyword>
<evidence type="ECO:0000256" key="4">
    <source>
        <dbReference type="ARBA" id="ARBA00022741"/>
    </source>
</evidence>
<evidence type="ECO:0000256" key="8">
    <source>
        <dbReference type="SAM" id="Phobius"/>
    </source>
</evidence>
<dbReference type="Gene3D" id="1.20.1560.10">
    <property type="entry name" value="ABC transporter type 1, transmembrane domain"/>
    <property type="match status" value="1"/>
</dbReference>
<name>A0A967F1F4_9PROT</name>
<comment type="subcellular location">
    <subcellularLocation>
        <location evidence="1">Cell membrane</location>
        <topology evidence="1">Multi-pass membrane protein</topology>
    </subcellularLocation>
</comment>
<evidence type="ECO:0000256" key="6">
    <source>
        <dbReference type="ARBA" id="ARBA00022989"/>
    </source>
</evidence>
<dbReference type="InterPro" id="IPR036640">
    <property type="entry name" value="ABC1_TM_sf"/>
</dbReference>
<keyword evidence="3 8" id="KW-0812">Transmembrane</keyword>
<keyword evidence="2" id="KW-0813">Transport</keyword>
<feature type="transmembrane region" description="Helical" evidence="8">
    <location>
        <begin position="17"/>
        <end position="41"/>
    </location>
</feature>
<sequence length="591" mass="64288">MVRRLVRDYVAEHKVRIAFALIGMAIVAATTAGFTQLIKPVVNDIFGERRADLLVPIALTTIAVFTLRGFAAYAQAVLMSIVGHRVVAKIQQQLFDSLIGADLAFFHHNAPGALVSRFINDVNLLRNTTSNTLTAIGKDSLTAAALIGVMFYEDWLLAMITTVILPIAILPSVRVGRSMRKVSGKNQVQVGRLTTLLDEAFQGIRHVKSYVMERYESKRAREAIEEVFELNMKSARVSNTLHPIMEALGGFAIAAVILYGGNEVIAGNRQPGSLFAFIFALLLAYEPLKRMSKLNGMLQNGLAAAQRVFEVLDRQPEIRDPADAREIAISGGTVRFEAVHFSYDGAKAALHGINLEAPAGKTVALVGPSGAGKSTILNLIPRFYDPEQGKVTIDSQDLRDVTLDSLRRSIALVSQEILLFDDTLRANIAYGRPGASAEEIENAALLAGAHGFIKELTEGYETQVGPRGSNLSGGQRQRVAIARAILKDAPILLLDEATSALDSESERHVQAALNKLISGRTTFVIAHRLSTVVDADIIYVMDKGRIVEQGTHRELLARNGHYARLYALQFAQQEPAGPAEEVPGNDLRVQA</sequence>
<keyword evidence="5 11" id="KW-0067">ATP-binding</keyword>
<feature type="transmembrane region" description="Helical" evidence="8">
    <location>
        <begin position="155"/>
        <end position="173"/>
    </location>
</feature>
<dbReference type="InterPro" id="IPR011527">
    <property type="entry name" value="ABC1_TM_dom"/>
</dbReference>
<evidence type="ECO:0000256" key="5">
    <source>
        <dbReference type="ARBA" id="ARBA00022840"/>
    </source>
</evidence>
<dbReference type="SUPFAM" id="SSF52540">
    <property type="entry name" value="P-loop containing nucleoside triphosphate hydrolases"/>
    <property type="match status" value="1"/>
</dbReference>
<dbReference type="InterPro" id="IPR027417">
    <property type="entry name" value="P-loop_NTPase"/>
</dbReference>
<proteinExistence type="predicted"/>
<feature type="transmembrane region" description="Helical" evidence="8">
    <location>
        <begin position="53"/>
        <end position="74"/>
    </location>
</feature>
<dbReference type="GO" id="GO:0016887">
    <property type="term" value="F:ATP hydrolysis activity"/>
    <property type="evidence" value="ECO:0007669"/>
    <property type="project" value="InterPro"/>
</dbReference>
<dbReference type="CDD" id="cd18552">
    <property type="entry name" value="ABC_6TM_MsbA_like"/>
    <property type="match status" value="1"/>
</dbReference>
<dbReference type="AlphaFoldDB" id="A0A967F1F4"/>
<dbReference type="GO" id="GO:0005524">
    <property type="term" value="F:ATP binding"/>
    <property type="evidence" value="ECO:0007669"/>
    <property type="project" value="UniProtKB-KW"/>
</dbReference>
<feature type="domain" description="ABC transporter" evidence="9">
    <location>
        <begin position="334"/>
        <end position="568"/>
    </location>
</feature>
<dbReference type="PROSITE" id="PS00211">
    <property type="entry name" value="ABC_TRANSPORTER_1"/>
    <property type="match status" value="1"/>
</dbReference>
<evidence type="ECO:0000256" key="7">
    <source>
        <dbReference type="ARBA" id="ARBA00023136"/>
    </source>
</evidence>
<dbReference type="EMBL" id="JAAQPH010000019">
    <property type="protein sequence ID" value="NIA71196.1"/>
    <property type="molecule type" value="Genomic_DNA"/>
</dbReference>
<dbReference type="PANTHER" id="PTHR43394">
    <property type="entry name" value="ATP-DEPENDENT PERMEASE MDL1, MITOCHONDRIAL"/>
    <property type="match status" value="1"/>
</dbReference>
<feature type="transmembrane region" description="Helical" evidence="8">
    <location>
        <begin position="272"/>
        <end position="288"/>
    </location>
</feature>
<feature type="transmembrane region" description="Helical" evidence="8">
    <location>
        <begin position="241"/>
        <end position="260"/>
    </location>
</feature>
<dbReference type="Pfam" id="PF00005">
    <property type="entry name" value="ABC_tran"/>
    <property type="match status" value="1"/>
</dbReference>
<dbReference type="FunFam" id="3.40.50.300:FF:000287">
    <property type="entry name" value="Multidrug ABC transporter ATP-binding protein"/>
    <property type="match status" value="1"/>
</dbReference>
<dbReference type="SUPFAM" id="SSF90123">
    <property type="entry name" value="ABC transporter transmembrane region"/>
    <property type="match status" value="1"/>
</dbReference>
<dbReference type="PANTHER" id="PTHR43394:SF1">
    <property type="entry name" value="ATP-BINDING CASSETTE SUB-FAMILY B MEMBER 10, MITOCHONDRIAL"/>
    <property type="match status" value="1"/>
</dbReference>
<protein>
    <submittedName>
        <fullName evidence="11">ABC transporter ATP-binding protein</fullName>
    </submittedName>
</protein>